<dbReference type="Proteomes" id="UP000244855">
    <property type="component" value="Unassembled WGS sequence"/>
</dbReference>
<dbReference type="GO" id="GO:0007034">
    <property type="term" value="P:vacuolar transport"/>
    <property type="evidence" value="ECO:0007669"/>
    <property type="project" value="TreeGrafter"/>
</dbReference>
<dbReference type="PANTHER" id="PTHR46140:SF1">
    <property type="entry name" value="VACUOLAR TRANSPORTER CHAPERONE COMPLEX SUBUNIT 4-RELATED"/>
    <property type="match status" value="1"/>
</dbReference>
<feature type="domain" description="SPX" evidence="8">
    <location>
        <begin position="1"/>
        <end position="164"/>
    </location>
</feature>
<dbReference type="InterPro" id="IPR018966">
    <property type="entry name" value="VTC_domain"/>
</dbReference>
<sequence>MKYGDTLRQRSIPAWGHFNIDYDYLKDLIKHHTTAGTGRAVSIPGQGATSERAFSDTFLRALKAQHDRITLFIRSKSGEIERRLEHIAKSLEPLKSHRVSKGHNGRLPARVVERYAKIDADVTKTGEEIQSLSRFRVAQRTGFRKILKKYRRWTRDRDAERRFKNEVTRSSDSFYQLDLGYLLDQYIHVLGALRANFDTLGAPRLPINNAKASTSLLEFAKATHAGTDVDFDLALSLTPLGTSGTKATYWIHPDHVVEAKVLLLQHMGLFSRPNTATDNHSPERYFQRPTSSTNNDGHYGNKNDAGLLVLDHPELFAIKQNASTIGGIEETAGTLQIKAAGNARWTSSGDAAVVVNLDSKATKEPLIARLKRKQLAEFFDTYPPLHRQQDISLQHEQEQGANSAEDDGIDATREWLKNHDQVRPIAGICSERTRFVGLHNNHSGGMWAILDEDIFMKSTLHKDLGDDDWPAGAREGSIAFPHAVLQIRREGTHAATLIQTLDRSHLVERARGFSLEAHAVWACCKPDAMSPPVWMSLLDQDIRKLPPAIKRQRRKGSSTHGSVAHLSPPQTSTSANSPTDGFSSPLHYGESSATSAPEFVEPPPLQAFRKKRKPSAYYPPTTQFEAEGQRYWNEYDNPESEDEGYYIYIDPDAPVKFPGQEFIEAIATKARQLFGIPEAPEEGSVTDSVESSDDEMGDESAAVVAAQDYGTFSPKHDAPQHQGYFNGLFRTLRGPQREALIHQENVRERRTLLSELQVHQHKTEMTKARFYSMCIVVASVINIMLSVMTLTSRKKERGVVDFAVLFGTAFNLVLCAIALITMQTRRERLGWVHQGLVGVFVVGNLVADFLLVRWVFGV</sequence>
<feature type="compositionally biased region" description="Polar residues" evidence="6">
    <location>
        <begin position="568"/>
        <end position="582"/>
    </location>
</feature>
<dbReference type="InterPro" id="IPR004331">
    <property type="entry name" value="SPX_dom"/>
</dbReference>
<feature type="transmembrane region" description="Helical" evidence="7">
    <location>
        <begin position="770"/>
        <end position="790"/>
    </location>
</feature>
<proteinExistence type="predicted"/>
<evidence type="ECO:0000256" key="1">
    <source>
        <dbReference type="ARBA" id="ARBA00004128"/>
    </source>
</evidence>
<dbReference type="STRING" id="97972.A0A2V1EES4"/>
<accession>A0A2V1EES4</accession>
<dbReference type="InterPro" id="IPR051572">
    <property type="entry name" value="VTC_Complex_Subunit"/>
</dbReference>
<dbReference type="GO" id="GO:0000329">
    <property type="term" value="C:fungal-type vacuole membrane"/>
    <property type="evidence" value="ECO:0007669"/>
    <property type="project" value="TreeGrafter"/>
</dbReference>
<dbReference type="InterPro" id="IPR042267">
    <property type="entry name" value="VTC_sf"/>
</dbReference>
<feature type="region of interest" description="Disordered" evidence="6">
    <location>
        <begin position="678"/>
        <end position="697"/>
    </location>
</feature>
<evidence type="ECO:0000256" key="2">
    <source>
        <dbReference type="ARBA" id="ARBA00022554"/>
    </source>
</evidence>
<dbReference type="CDD" id="cd14474">
    <property type="entry name" value="SPX_YDR089W"/>
    <property type="match status" value="1"/>
</dbReference>
<dbReference type="OrthoDB" id="5588846at2759"/>
<dbReference type="PROSITE" id="PS51382">
    <property type="entry name" value="SPX"/>
    <property type="match status" value="1"/>
</dbReference>
<feature type="region of interest" description="Disordered" evidence="6">
    <location>
        <begin position="550"/>
        <end position="605"/>
    </location>
</feature>
<feature type="transmembrane region" description="Helical" evidence="7">
    <location>
        <begin position="802"/>
        <end position="823"/>
    </location>
</feature>
<evidence type="ECO:0000256" key="4">
    <source>
        <dbReference type="ARBA" id="ARBA00022989"/>
    </source>
</evidence>
<keyword evidence="4 7" id="KW-1133">Transmembrane helix</keyword>
<dbReference type="PANTHER" id="PTHR46140">
    <property type="entry name" value="VACUOLAR TRANSPORTER CHAPERONE 1-RELATED"/>
    <property type="match status" value="1"/>
</dbReference>
<protein>
    <recommendedName>
        <fullName evidence="8">SPX domain-containing protein</fullName>
    </recommendedName>
</protein>
<evidence type="ECO:0000256" key="3">
    <source>
        <dbReference type="ARBA" id="ARBA00022692"/>
    </source>
</evidence>
<evidence type="ECO:0000313" key="9">
    <source>
        <dbReference type="EMBL" id="PVI07950.1"/>
    </source>
</evidence>
<dbReference type="GO" id="GO:0033254">
    <property type="term" value="C:vacuolar transporter chaperone complex"/>
    <property type="evidence" value="ECO:0007669"/>
    <property type="project" value="TreeGrafter"/>
</dbReference>
<dbReference type="GO" id="GO:0016237">
    <property type="term" value="P:microautophagy"/>
    <property type="evidence" value="ECO:0007669"/>
    <property type="project" value="TreeGrafter"/>
</dbReference>
<name>A0A2V1EES4_9PLEO</name>
<gene>
    <name evidence="9" type="ORF">DM02DRAFT_236986</name>
</gene>
<evidence type="ECO:0000256" key="6">
    <source>
        <dbReference type="SAM" id="MobiDB-lite"/>
    </source>
</evidence>
<feature type="transmembrane region" description="Helical" evidence="7">
    <location>
        <begin position="835"/>
        <end position="856"/>
    </location>
</feature>
<evidence type="ECO:0000313" key="10">
    <source>
        <dbReference type="Proteomes" id="UP000244855"/>
    </source>
</evidence>
<comment type="subcellular location">
    <subcellularLocation>
        <location evidence="1">Vacuole membrane</location>
        <topology evidence="1">Multi-pass membrane protein</topology>
    </subcellularLocation>
</comment>
<keyword evidence="2" id="KW-0926">Vacuole</keyword>
<keyword evidence="3 7" id="KW-0812">Transmembrane</keyword>
<evidence type="ECO:0000259" key="8">
    <source>
        <dbReference type="PROSITE" id="PS51382"/>
    </source>
</evidence>
<dbReference type="EMBL" id="KZ805302">
    <property type="protein sequence ID" value="PVI07950.1"/>
    <property type="molecule type" value="Genomic_DNA"/>
</dbReference>
<evidence type="ECO:0000256" key="7">
    <source>
        <dbReference type="SAM" id="Phobius"/>
    </source>
</evidence>
<dbReference type="GO" id="GO:0006799">
    <property type="term" value="P:polyphosphate biosynthetic process"/>
    <property type="evidence" value="ECO:0007669"/>
    <property type="project" value="UniProtKB-ARBA"/>
</dbReference>
<dbReference type="Gene3D" id="3.20.100.30">
    <property type="entry name" value="VTC, catalytic tunnel domain"/>
    <property type="match status" value="1"/>
</dbReference>
<dbReference type="AlphaFoldDB" id="A0A2V1EES4"/>
<dbReference type="GO" id="GO:0042144">
    <property type="term" value="P:vacuole fusion, non-autophagic"/>
    <property type="evidence" value="ECO:0007669"/>
    <property type="project" value="TreeGrafter"/>
</dbReference>
<feature type="region of interest" description="Disordered" evidence="6">
    <location>
        <begin position="274"/>
        <end position="298"/>
    </location>
</feature>
<keyword evidence="10" id="KW-1185">Reference proteome</keyword>
<dbReference type="Pfam" id="PF09359">
    <property type="entry name" value="VTC"/>
    <property type="match status" value="1"/>
</dbReference>
<keyword evidence="5 7" id="KW-0472">Membrane</keyword>
<organism evidence="9 10">
    <name type="scientific">Periconia macrospinosa</name>
    <dbReference type="NCBI Taxonomy" id="97972"/>
    <lineage>
        <taxon>Eukaryota</taxon>
        <taxon>Fungi</taxon>
        <taxon>Dikarya</taxon>
        <taxon>Ascomycota</taxon>
        <taxon>Pezizomycotina</taxon>
        <taxon>Dothideomycetes</taxon>
        <taxon>Pleosporomycetidae</taxon>
        <taxon>Pleosporales</taxon>
        <taxon>Massarineae</taxon>
        <taxon>Periconiaceae</taxon>
        <taxon>Periconia</taxon>
    </lineage>
</organism>
<reference evidence="9 10" key="1">
    <citation type="journal article" date="2018" name="Sci. Rep.">
        <title>Comparative genomics provides insights into the lifestyle and reveals functional heterogeneity of dark septate endophytic fungi.</title>
        <authorList>
            <person name="Knapp D.G."/>
            <person name="Nemeth J.B."/>
            <person name="Barry K."/>
            <person name="Hainaut M."/>
            <person name="Henrissat B."/>
            <person name="Johnson J."/>
            <person name="Kuo A."/>
            <person name="Lim J.H.P."/>
            <person name="Lipzen A."/>
            <person name="Nolan M."/>
            <person name="Ohm R.A."/>
            <person name="Tamas L."/>
            <person name="Grigoriev I.V."/>
            <person name="Spatafora J.W."/>
            <person name="Nagy L.G."/>
            <person name="Kovacs G.M."/>
        </authorList>
    </citation>
    <scope>NUCLEOTIDE SEQUENCE [LARGE SCALE GENOMIC DNA]</scope>
    <source>
        <strain evidence="9 10">DSE2036</strain>
    </source>
</reference>
<evidence type="ECO:0000256" key="5">
    <source>
        <dbReference type="ARBA" id="ARBA00023136"/>
    </source>
</evidence>